<name>A0A3E2H162_SCYLI</name>
<dbReference type="OMA" id="YREQVEW"/>
<reference evidence="1 2" key="1">
    <citation type="submission" date="2018-05" db="EMBL/GenBank/DDBJ databases">
        <title>Draft genome sequence of Scytalidium lignicola DSM 105466, a ubiquitous saprotrophic fungus.</title>
        <authorList>
            <person name="Buettner E."/>
            <person name="Gebauer A.M."/>
            <person name="Hofrichter M."/>
            <person name="Liers C."/>
            <person name="Kellner H."/>
        </authorList>
    </citation>
    <scope>NUCLEOTIDE SEQUENCE [LARGE SCALE GENOMIC DNA]</scope>
    <source>
        <strain evidence="1 2">DSM 105466</strain>
    </source>
</reference>
<feature type="non-terminal residue" evidence="1">
    <location>
        <position position="178"/>
    </location>
</feature>
<dbReference type="Pfam" id="PF15891">
    <property type="entry name" value="Nuc_deoxyri_tr2"/>
    <property type="match status" value="1"/>
</dbReference>
<dbReference type="InterPro" id="IPR039470">
    <property type="entry name" value="Nuc_deoxyri_tr2"/>
</dbReference>
<proteinExistence type="predicted"/>
<evidence type="ECO:0000313" key="1">
    <source>
        <dbReference type="EMBL" id="RFU27027.1"/>
    </source>
</evidence>
<dbReference type="EMBL" id="NCSJ02000227">
    <property type="protein sequence ID" value="RFU27027.1"/>
    <property type="molecule type" value="Genomic_DNA"/>
</dbReference>
<dbReference type="Gene3D" id="3.40.50.450">
    <property type="match status" value="1"/>
</dbReference>
<gene>
    <name evidence="1" type="ORF">B7463_g9304</name>
</gene>
<comment type="caution">
    <text evidence="1">The sequence shown here is derived from an EMBL/GenBank/DDBJ whole genome shotgun (WGS) entry which is preliminary data.</text>
</comment>
<keyword evidence="2" id="KW-1185">Reference proteome</keyword>
<dbReference type="OrthoDB" id="2893324at2759"/>
<dbReference type="Proteomes" id="UP000258309">
    <property type="component" value="Unassembled WGS sequence"/>
</dbReference>
<dbReference type="AlphaFoldDB" id="A0A3E2H162"/>
<sequence>MSQSINKTPDEEQKCMIVKAPTIYLPSQHRKTIFLAGSIASAIDWRVALSSYLSHCPITLLDPYRRDWDSTWVEDIECEKFRTQTQWELEMQEKATLVAFWFEPGTQAPVSLLELGLVLGKRGANARKEVVVRCPEKYWKRGNVQVVCERYGVQIVNSFEEFCVELKRRLEGSGVEAE</sequence>
<evidence type="ECO:0000313" key="2">
    <source>
        <dbReference type="Proteomes" id="UP000258309"/>
    </source>
</evidence>
<protein>
    <submittedName>
        <fullName evidence="1">Uncharacterized protein</fullName>
    </submittedName>
</protein>
<organism evidence="1 2">
    <name type="scientific">Scytalidium lignicola</name>
    <name type="common">Hyphomycete</name>
    <dbReference type="NCBI Taxonomy" id="5539"/>
    <lineage>
        <taxon>Eukaryota</taxon>
        <taxon>Fungi</taxon>
        <taxon>Dikarya</taxon>
        <taxon>Ascomycota</taxon>
        <taxon>Pezizomycotina</taxon>
        <taxon>Leotiomycetes</taxon>
        <taxon>Leotiomycetes incertae sedis</taxon>
        <taxon>Scytalidium</taxon>
    </lineage>
</organism>
<feature type="non-terminal residue" evidence="1">
    <location>
        <position position="1"/>
    </location>
</feature>
<accession>A0A3E2H162</accession>